<keyword evidence="2" id="KW-1185">Reference proteome</keyword>
<gene>
    <name evidence="1" type="ORF">J21TS7_62750</name>
</gene>
<sequence>MTQINAIPSEVISHYNNLHRFLNSGLVAPDRVDFIRMEIAMIERDTGIRPQP</sequence>
<protein>
    <submittedName>
        <fullName evidence="1">Uncharacterized protein</fullName>
    </submittedName>
</protein>
<name>A0ABQ4LN66_9BACL</name>
<proteinExistence type="predicted"/>
<dbReference type="RefSeq" id="WP_212985976.1">
    <property type="nucleotide sequence ID" value="NZ_BORU01000005.1"/>
</dbReference>
<comment type="caution">
    <text evidence="1">The sequence shown here is derived from an EMBL/GenBank/DDBJ whole genome shotgun (WGS) entry which is preliminary data.</text>
</comment>
<dbReference type="Proteomes" id="UP000676601">
    <property type="component" value="Unassembled WGS sequence"/>
</dbReference>
<accession>A0ABQ4LN66</accession>
<evidence type="ECO:0000313" key="2">
    <source>
        <dbReference type="Proteomes" id="UP000676601"/>
    </source>
</evidence>
<dbReference type="EMBL" id="BORU01000005">
    <property type="protein sequence ID" value="GIO57957.1"/>
    <property type="molecule type" value="Genomic_DNA"/>
</dbReference>
<reference evidence="1 2" key="1">
    <citation type="submission" date="2021-03" db="EMBL/GenBank/DDBJ databases">
        <title>Antimicrobial resistance genes in bacteria isolated from Japanese honey, and their potential for conferring macrolide and lincosamide resistance in the American foulbrood pathogen Paenibacillus larvae.</title>
        <authorList>
            <person name="Okamoto M."/>
            <person name="Kumagai M."/>
            <person name="Kanamori H."/>
            <person name="Takamatsu D."/>
        </authorList>
    </citation>
    <scope>NUCLEOTIDE SEQUENCE [LARGE SCALE GENOMIC DNA]</scope>
    <source>
        <strain evidence="1 2">J21TS7</strain>
    </source>
</reference>
<organism evidence="1 2">
    <name type="scientific">Paenibacillus cineris</name>
    <dbReference type="NCBI Taxonomy" id="237530"/>
    <lineage>
        <taxon>Bacteria</taxon>
        <taxon>Bacillati</taxon>
        <taxon>Bacillota</taxon>
        <taxon>Bacilli</taxon>
        <taxon>Bacillales</taxon>
        <taxon>Paenibacillaceae</taxon>
        <taxon>Paenibacillus</taxon>
    </lineage>
</organism>
<evidence type="ECO:0000313" key="1">
    <source>
        <dbReference type="EMBL" id="GIO57957.1"/>
    </source>
</evidence>